<dbReference type="PANTHER" id="PTHR43625:SF40">
    <property type="entry name" value="ALDO-KETO REDUCTASE YAKC [NADP(+)]"/>
    <property type="match status" value="1"/>
</dbReference>
<dbReference type="EMBL" id="CAEZXH010000084">
    <property type="protein sequence ID" value="CAB4691071.1"/>
    <property type="molecule type" value="Genomic_DNA"/>
</dbReference>
<dbReference type="GO" id="GO:0016491">
    <property type="term" value="F:oxidoreductase activity"/>
    <property type="evidence" value="ECO:0007669"/>
    <property type="project" value="UniProtKB-KW"/>
</dbReference>
<protein>
    <submittedName>
        <fullName evidence="3">Unannotated protein</fullName>
    </submittedName>
</protein>
<dbReference type="Pfam" id="PF00248">
    <property type="entry name" value="Aldo_ket_red"/>
    <property type="match status" value="1"/>
</dbReference>
<dbReference type="SUPFAM" id="SSF51430">
    <property type="entry name" value="NAD(P)-linked oxidoreductase"/>
    <property type="match status" value="1"/>
</dbReference>
<name>A0A6J6NW55_9ZZZZ</name>
<accession>A0A6J6NW55</accession>
<dbReference type="InterPro" id="IPR050791">
    <property type="entry name" value="Aldo-Keto_reductase"/>
</dbReference>
<evidence type="ECO:0000313" key="3">
    <source>
        <dbReference type="EMBL" id="CAB4691071.1"/>
    </source>
</evidence>
<dbReference type="PANTHER" id="PTHR43625">
    <property type="entry name" value="AFLATOXIN B1 ALDEHYDE REDUCTASE"/>
    <property type="match status" value="1"/>
</dbReference>
<gene>
    <name evidence="3" type="ORF">UFOPK2360_01145</name>
</gene>
<feature type="domain" description="NADP-dependent oxidoreductase" evidence="2">
    <location>
        <begin position="17"/>
        <end position="295"/>
    </location>
</feature>
<organism evidence="3">
    <name type="scientific">freshwater metagenome</name>
    <dbReference type="NCBI Taxonomy" id="449393"/>
    <lineage>
        <taxon>unclassified sequences</taxon>
        <taxon>metagenomes</taxon>
        <taxon>ecological metagenomes</taxon>
    </lineage>
</organism>
<evidence type="ECO:0000259" key="2">
    <source>
        <dbReference type="Pfam" id="PF00248"/>
    </source>
</evidence>
<reference evidence="3" key="1">
    <citation type="submission" date="2020-05" db="EMBL/GenBank/DDBJ databases">
        <authorList>
            <person name="Chiriac C."/>
            <person name="Salcher M."/>
            <person name="Ghai R."/>
            <person name="Kavagutti S V."/>
        </authorList>
    </citation>
    <scope>NUCLEOTIDE SEQUENCE</scope>
</reference>
<dbReference type="Gene3D" id="3.20.20.100">
    <property type="entry name" value="NADP-dependent oxidoreductase domain"/>
    <property type="match status" value="1"/>
</dbReference>
<proteinExistence type="predicted"/>
<dbReference type="AlphaFoldDB" id="A0A6J6NW55"/>
<sequence length="313" mass="33431">MTLQTRKIADLSVSLVGLGCMPLSNIKMVDHREQAIATIHHAIDSGITLLDTANVYSPSWDTFGHNETLVAEAVRTYSGNADISKVVIATKGGIIKPADNVVERDGTREGLLKACEASLKRLNTSSIELYQFHRHDPSVTYTEQMLSLKALKDAGMVKRIGLSNAQGPELAVALEILGGPNDGGVVSIQNEYSPRYRGEQDVLDKCTELGIAFLPWSPLGGAAQAGEVGSRYSDFASVATEVGASPQEVVLAWLLALTPVMIPIPGATKTATVDSIIRSAALKLTSAQVERLTAADSPNESLFPDIKPRSPLR</sequence>
<dbReference type="InterPro" id="IPR023210">
    <property type="entry name" value="NADP_OxRdtase_dom"/>
</dbReference>
<dbReference type="CDD" id="cd19088">
    <property type="entry name" value="AKR_AKR13B1"/>
    <property type="match status" value="1"/>
</dbReference>
<evidence type="ECO:0000256" key="1">
    <source>
        <dbReference type="ARBA" id="ARBA00023002"/>
    </source>
</evidence>
<dbReference type="InterPro" id="IPR036812">
    <property type="entry name" value="NAD(P)_OxRdtase_dom_sf"/>
</dbReference>
<keyword evidence="1" id="KW-0560">Oxidoreductase</keyword>
<dbReference type="GO" id="GO:0005737">
    <property type="term" value="C:cytoplasm"/>
    <property type="evidence" value="ECO:0007669"/>
    <property type="project" value="TreeGrafter"/>
</dbReference>